<comment type="caution">
    <text evidence="1">Lacks conserved residue(s) required for the propagation of feature annotation.</text>
</comment>
<dbReference type="GO" id="GO:0016020">
    <property type="term" value="C:membrane"/>
    <property type="evidence" value="ECO:0007669"/>
    <property type="project" value="TreeGrafter"/>
</dbReference>
<evidence type="ECO:0000256" key="1">
    <source>
        <dbReference type="PROSITE-ProRule" id="PRU00152"/>
    </source>
</evidence>
<dbReference type="GO" id="GO:0050982">
    <property type="term" value="P:detection of mechanical stimulus"/>
    <property type="evidence" value="ECO:0007669"/>
    <property type="project" value="TreeGrafter"/>
</dbReference>
<dbReference type="PANTHER" id="PTHR10877">
    <property type="entry name" value="POLYCYSTIN FAMILY MEMBER"/>
    <property type="match status" value="1"/>
</dbReference>
<dbReference type="GO" id="GO:0005262">
    <property type="term" value="F:calcium channel activity"/>
    <property type="evidence" value="ECO:0007669"/>
    <property type="project" value="TreeGrafter"/>
</dbReference>
<dbReference type="EMBL" id="OB694900">
    <property type="protein sequence ID" value="CAD7238018.1"/>
    <property type="molecule type" value="Genomic_DNA"/>
</dbReference>
<evidence type="ECO:0000313" key="2">
    <source>
        <dbReference type="EMBL" id="CAD7238018.1"/>
    </source>
</evidence>
<dbReference type="SUPFAM" id="SSF49723">
    <property type="entry name" value="Lipase/lipooxygenase domain (PLAT/LH2 domain)"/>
    <property type="match status" value="1"/>
</dbReference>
<name>A0A7R8WZD5_9CRUS</name>
<protein>
    <submittedName>
        <fullName evidence="2">Uncharacterized protein</fullName>
    </submittedName>
</protein>
<gene>
    <name evidence="2" type="ORF">CTOB1V02_LOCUS15833</name>
</gene>
<sequence length="76" mass="8338">MVGALPLPDNEPTDKYIYEILVSTGDKNTAMTDSQVSFMLSGERSDTGTRTFGKSSKQRPIFRRGALDTFVMTTSA</sequence>
<dbReference type="AlphaFoldDB" id="A0A7R8WZD5"/>
<dbReference type="InterPro" id="IPR036392">
    <property type="entry name" value="PLAT/LH2_dom_sf"/>
</dbReference>
<dbReference type="PANTHER" id="PTHR10877:SF150">
    <property type="entry name" value="REJ DOMAIN-CONTAINING PROTEIN"/>
    <property type="match status" value="1"/>
</dbReference>
<dbReference type="InterPro" id="IPR051223">
    <property type="entry name" value="Polycystin"/>
</dbReference>
<proteinExistence type="predicted"/>
<reference evidence="2" key="1">
    <citation type="submission" date="2020-11" db="EMBL/GenBank/DDBJ databases">
        <authorList>
            <person name="Tran Van P."/>
        </authorList>
    </citation>
    <scope>NUCLEOTIDE SEQUENCE</scope>
</reference>
<dbReference type="InterPro" id="IPR001024">
    <property type="entry name" value="PLAT/LH2_dom"/>
</dbReference>
<dbReference type="OrthoDB" id="6428639at2759"/>
<dbReference type="Gene3D" id="2.60.60.20">
    <property type="entry name" value="PLAT/LH2 domain"/>
    <property type="match status" value="1"/>
</dbReference>
<dbReference type="Pfam" id="PF01477">
    <property type="entry name" value="PLAT"/>
    <property type="match status" value="1"/>
</dbReference>
<organism evidence="2">
    <name type="scientific">Cyprideis torosa</name>
    <dbReference type="NCBI Taxonomy" id="163714"/>
    <lineage>
        <taxon>Eukaryota</taxon>
        <taxon>Metazoa</taxon>
        <taxon>Ecdysozoa</taxon>
        <taxon>Arthropoda</taxon>
        <taxon>Crustacea</taxon>
        <taxon>Oligostraca</taxon>
        <taxon>Ostracoda</taxon>
        <taxon>Podocopa</taxon>
        <taxon>Podocopida</taxon>
        <taxon>Cytherocopina</taxon>
        <taxon>Cytheroidea</taxon>
        <taxon>Cytherideidae</taxon>
        <taxon>Cyprideis</taxon>
    </lineage>
</organism>
<dbReference type="PROSITE" id="PS50095">
    <property type="entry name" value="PLAT"/>
    <property type="match status" value="1"/>
</dbReference>
<accession>A0A7R8WZD5</accession>